<evidence type="ECO:0000256" key="9">
    <source>
        <dbReference type="ARBA" id="ARBA00023152"/>
    </source>
</evidence>
<dbReference type="GO" id="GO:0003872">
    <property type="term" value="F:6-phosphofructokinase activity"/>
    <property type="evidence" value="ECO:0007669"/>
    <property type="project" value="UniProtKB-EC"/>
</dbReference>
<dbReference type="InterPro" id="IPR050929">
    <property type="entry name" value="PFKA"/>
</dbReference>
<keyword evidence="8" id="KW-0460">Magnesium</keyword>
<evidence type="ECO:0000256" key="5">
    <source>
        <dbReference type="ARBA" id="ARBA00022741"/>
    </source>
</evidence>
<keyword evidence="5" id="KW-0547">Nucleotide-binding</keyword>
<evidence type="ECO:0000313" key="15">
    <source>
        <dbReference type="Proteomes" id="UP000593892"/>
    </source>
</evidence>
<dbReference type="PANTHER" id="PTHR45770">
    <property type="entry name" value="ATP-DEPENDENT 6-PHOSPHOFRUCTOKINASE 1"/>
    <property type="match status" value="1"/>
</dbReference>
<dbReference type="GO" id="GO:0047334">
    <property type="term" value="F:diphosphate-fructose-6-phosphate 1-phosphotransferase activity"/>
    <property type="evidence" value="ECO:0007669"/>
    <property type="project" value="UniProtKB-EC"/>
</dbReference>
<organism evidence="14 15">
    <name type="scientific">Paludibaculum fermentans</name>
    <dbReference type="NCBI Taxonomy" id="1473598"/>
    <lineage>
        <taxon>Bacteria</taxon>
        <taxon>Pseudomonadati</taxon>
        <taxon>Acidobacteriota</taxon>
        <taxon>Terriglobia</taxon>
        <taxon>Bryobacterales</taxon>
        <taxon>Bryobacteraceae</taxon>
        <taxon>Paludibaculum</taxon>
    </lineage>
</organism>
<name>A0A7S7NNG3_PALFE</name>
<evidence type="ECO:0000256" key="12">
    <source>
        <dbReference type="ARBA" id="ARBA00048072"/>
    </source>
</evidence>
<accession>A0A7S7NNG3</accession>
<evidence type="ECO:0000259" key="13">
    <source>
        <dbReference type="Pfam" id="PF00365"/>
    </source>
</evidence>
<keyword evidence="7" id="KW-0067">ATP-binding</keyword>
<keyword evidence="6 14" id="KW-0418">Kinase</keyword>
<proteinExistence type="inferred from homology"/>
<dbReference type="EMBL" id="CP063849">
    <property type="protein sequence ID" value="QOY86853.1"/>
    <property type="molecule type" value="Genomic_DNA"/>
</dbReference>
<dbReference type="GO" id="GO:0046872">
    <property type="term" value="F:metal ion binding"/>
    <property type="evidence" value="ECO:0007669"/>
    <property type="project" value="UniProtKB-KW"/>
</dbReference>
<dbReference type="InterPro" id="IPR012004">
    <property type="entry name" value="PyroP-dep_PFK_TP0108"/>
</dbReference>
<dbReference type="InterPro" id="IPR035966">
    <property type="entry name" value="PKF_sf"/>
</dbReference>
<dbReference type="GO" id="GO:0006002">
    <property type="term" value="P:fructose 6-phosphate metabolic process"/>
    <property type="evidence" value="ECO:0007669"/>
    <property type="project" value="InterPro"/>
</dbReference>
<dbReference type="NCBIfam" id="NF005301">
    <property type="entry name" value="PRK06830.1"/>
    <property type="match status" value="1"/>
</dbReference>
<comment type="function">
    <text evidence="2">Catalyzes the phosphorylation of D-fructose 6-phosphate, the first committing step of glycolysis. Uses inorganic phosphate (PPi) as phosphoryl donor instead of ATP like common ATP-dependent phosphofructokinases (ATP-PFKs), which renders the reaction reversible, and can thus function both in glycolysis and gluconeogenesis. Consistently, PPi-PFK can replace the enzymes of both the forward (ATP-PFK) and reverse (fructose-bisphosphatase (FBPase)) reactions.</text>
</comment>
<dbReference type="InterPro" id="IPR000023">
    <property type="entry name" value="Phosphofructokinase_dom"/>
</dbReference>
<dbReference type="Proteomes" id="UP000593892">
    <property type="component" value="Chromosome"/>
</dbReference>
<dbReference type="KEGG" id="pfer:IRI77_29340"/>
<comment type="similarity">
    <text evidence="10">Belongs to the phosphofructokinase type A (PFKA) family.</text>
</comment>
<keyword evidence="15" id="KW-1185">Reference proteome</keyword>
<protein>
    <submittedName>
        <fullName evidence="14">ATP-dependent 6-phosphofructokinase</fullName>
    </submittedName>
</protein>
<dbReference type="PIRSF" id="PIRSF000534">
    <property type="entry name" value="PPi_PFK_TP0108"/>
    <property type="match status" value="1"/>
</dbReference>
<evidence type="ECO:0000256" key="4">
    <source>
        <dbReference type="ARBA" id="ARBA00022723"/>
    </source>
</evidence>
<dbReference type="Pfam" id="PF00365">
    <property type="entry name" value="PFK"/>
    <property type="match status" value="1"/>
</dbReference>
<gene>
    <name evidence="14" type="ORF">IRI77_29340</name>
</gene>
<comment type="catalytic activity">
    <reaction evidence="12">
        <text>beta-D-fructose 6-phosphate + diphosphate = beta-D-fructose 1,6-bisphosphate + phosphate + H(+)</text>
        <dbReference type="Rhea" id="RHEA:13613"/>
        <dbReference type="ChEBI" id="CHEBI:15378"/>
        <dbReference type="ChEBI" id="CHEBI:32966"/>
        <dbReference type="ChEBI" id="CHEBI:33019"/>
        <dbReference type="ChEBI" id="CHEBI:43474"/>
        <dbReference type="ChEBI" id="CHEBI:57634"/>
        <dbReference type="EC" id="2.7.1.90"/>
    </reaction>
</comment>
<keyword evidence="4" id="KW-0479">Metal-binding</keyword>
<keyword evidence="3" id="KW-0808">Transferase</keyword>
<feature type="domain" description="Phosphofructokinase" evidence="13">
    <location>
        <begin position="75"/>
        <end position="382"/>
    </location>
</feature>
<evidence type="ECO:0000256" key="7">
    <source>
        <dbReference type="ARBA" id="ARBA00022840"/>
    </source>
</evidence>
<dbReference type="SUPFAM" id="SSF53784">
    <property type="entry name" value="Phosphofructokinase"/>
    <property type="match status" value="1"/>
</dbReference>
<dbReference type="PRINTS" id="PR00476">
    <property type="entry name" value="PHFRCTKINASE"/>
</dbReference>
<evidence type="ECO:0000256" key="11">
    <source>
        <dbReference type="ARBA" id="ARBA00048070"/>
    </source>
</evidence>
<sequence length="435" mass="46855">MTPRIVAVDRLGDTVHPSPLKLHEADPEHPNVFVKESQFIPLQITVDLEQEREGNLLFEKAGPRESIFFDAAQTRAAIVTCGGLCPGLNNVIRSLVLSLRCHYGVQRVMGIRYGYHGLNPAHGYPPMELDVDDVSDIHEIGGTIIGTSRGPEDPAVMLEYLRNLGVQMLFTIGGDGTQRGALKLHAEARKQGYPLAVVGVPKTVDNDIQYVSRTFGYGTAVDRARGIIDIAHTEARAVLNGVGLVRLMGRDSGFIAAGATLASGEVNYCLIPEQEFALEGERGLLAVLEQRLARKRHAVIVVAEGAGQSILAQDSLEVDASGNVKFGDIGIHLKGRITAHFKAQGQTINVRYIDPSYAIRGLAANTDDAVLCDMLARNAAHAAMAGRSGLIIGYVHNRMVHVPMEMATNGRKKVGLEGALWKGVLAVTGQPASWL</sequence>
<dbReference type="AlphaFoldDB" id="A0A7S7NNG3"/>
<keyword evidence="9" id="KW-0324">Glycolysis</keyword>
<dbReference type="InterPro" id="IPR022953">
    <property type="entry name" value="ATP_PFK"/>
</dbReference>
<evidence type="ECO:0000256" key="6">
    <source>
        <dbReference type="ARBA" id="ARBA00022777"/>
    </source>
</evidence>
<dbReference type="GO" id="GO:0005524">
    <property type="term" value="F:ATP binding"/>
    <property type="evidence" value="ECO:0007669"/>
    <property type="project" value="UniProtKB-KW"/>
</dbReference>
<evidence type="ECO:0000256" key="10">
    <source>
        <dbReference type="ARBA" id="ARBA00038478"/>
    </source>
</evidence>
<evidence type="ECO:0000256" key="3">
    <source>
        <dbReference type="ARBA" id="ARBA00022679"/>
    </source>
</evidence>
<dbReference type="GO" id="GO:0005737">
    <property type="term" value="C:cytoplasm"/>
    <property type="evidence" value="ECO:0007669"/>
    <property type="project" value="UniProtKB-ARBA"/>
</dbReference>
<dbReference type="Gene3D" id="3.40.50.450">
    <property type="match status" value="1"/>
</dbReference>
<reference evidence="14 15" key="1">
    <citation type="submission" date="2020-10" db="EMBL/GenBank/DDBJ databases">
        <title>Complete genome sequence of Paludibaculum fermentans P105T, a facultatively anaerobic acidobacterium capable of dissimilatory Fe(III) reduction.</title>
        <authorList>
            <person name="Dedysh S.N."/>
            <person name="Beletsky A.V."/>
            <person name="Kulichevskaya I.S."/>
            <person name="Mardanov A.V."/>
            <person name="Ravin N.V."/>
        </authorList>
    </citation>
    <scope>NUCLEOTIDE SEQUENCE [LARGE SCALE GENOMIC DNA]</scope>
    <source>
        <strain evidence="14 15">P105</strain>
    </source>
</reference>
<dbReference type="UniPathway" id="UPA00109">
    <property type="reaction ID" value="UER00182"/>
</dbReference>
<comment type="catalytic activity">
    <reaction evidence="11">
        <text>beta-D-fructose 6-phosphate + ATP = beta-D-fructose 1,6-bisphosphate + ADP + H(+)</text>
        <dbReference type="Rhea" id="RHEA:16109"/>
        <dbReference type="ChEBI" id="CHEBI:15378"/>
        <dbReference type="ChEBI" id="CHEBI:30616"/>
        <dbReference type="ChEBI" id="CHEBI:32966"/>
        <dbReference type="ChEBI" id="CHEBI:57634"/>
        <dbReference type="ChEBI" id="CHEBI:456216"/>
        <dbReference type="EC" id="2.7.1.11"/>
    </reaction>
</comment>
<dbReference type="RefSeq" id="WP_194448522.1">
    <property type="nucleotide sequence ID" value="NZ_CP063849.1"/>
</dbReference>
<evidence type="ECO:0000256" key="8">
    <source>
        <dbReference type="ARBA" id="ARBA00022842"/>
    </source>
</evidence>
<evidence type="ECO:0000256" key="1">
    <source>
        <dbReference type="ARBA" id="ARBA00001946"/>
    </source>
</evidence>
<evidence type="ECO:0000256" key="2">
    <source>
        <dbReference type="ARBA" id="ARBA00003138"/>
    </source>
</evidence>
<comment type="cofactor">
    <cofactor evidence="1">
        <name>Mg(2+)</name>
        <dbReference type="ChEBI" id="CHEBI:18420"/>
    </cofactor>
</comment>
<evidence type="ECO:0000313" key="14">
    <source>
        <dbReference type="EMBL" id="QOY86853.1"/>
    </source>
</evidence>